<keyword evidence="2" id="KW-1185">Reference proteome</keyword>
<dbReference type="AlphaFoldDB" id="A0A9W4HKC8"/>
<dbReference type="Proteomes" id="UP001153618">
    <property type="component" value="Unassembled WGS sequence"/>
</dbReference>
<dbReference type="InterPro" id="IPR032675">
    <property type="entry name" value="LRR_dom_sf"/>
</dbReference>
<organism evidence="1 2">
    <name type="scientific">Penicillium olsonii</name>
    <dbReference type="NCBI Taxonomy" id="99116"/>
    <lineage>
        <taxon>Eukaryota</taxon>
        <taxon>Fungi</taxon>
        <taxon>Dikarya</taxon>
        <taxon>Ascomycota</taxon>
        <taxon>Pezizomycotina</taxon>
        <taxon>Eurotiomycetes</taxon>
        <taxon>Eurotiomycetidae</taxon>
        <taxon>Eurotiales</taxon>
        <taxon>Aspergillaceae</taxon>
        <taxon>Penicillium</taxon>
    </lineage>
</organism>
<dbReference type="Gene3D" id="3.80.10.10">
    <property type="entry name" value="Ribonuclease Inhibitor"/>
    <property type="match status" value="1"/>
</dbReference>
<proteinExistence type="predicted"/>
<comment type="caution">
    <text evidence="1">The sequence shown here is derived from an EMBL/GenBank/DDBJ whole genome shotgun (WGS) entry which is preliminary data.</text>
</comment>
<protein>
    <submittedName>
        <fullName evidence="1">Uncharacterized protein</fullName>
    </submittedName>
</protein>
<dbReference type="OrthoDB" id="4179303at2759"/>
<gene>
    <name evidence="1" type="ORF">POLS_LOCUS2939</name>
</gene>
<dbReference type="EMBL" id="CAJVOS010000016">
    <property type="protein sequence ID" value="CAG8039508.1"/>
    <property type="molecule type" value="Genomic_DNA"/>
</dbReference>
<evidence type="ECO:0000313" key="2">
    <source>
        <dbReference type="Proteomes" id="UP001153618"/>
    </source>
</evidence>
<reference evidence="1" key="1">
    <citation type="submission" date="2021-07" db="EMBL/GenBank/DDBJ databases">
        <authorList>
            <person name="Branca A.L. A."/>
        </authorList>
    </citation>
    <scope>NUCLEOTIDE SEQUENCE</scope>
</reference>
<evidence type="ECO:0000313" key="1">
    <source>
        <dbReference type="EMBL" id="CAG8039508.1"/>
    </source>
</evidence>
<name>A0A9W4HKC8_PENOL</name>
<sequence length="478" mass="54301">MGRLRAPIMDQPRHIHDLADELLSEIASFLDPPRVMYTKPNGKSHESSDTFGEASDLDRFRLVSKRFMRIGTPHRFSRFTLRFSKHGFRRLDQLLEMQLACYVKSFTYMVRGFYQGRGWLHIIQELGTKKPTLRVHSRRYREQTELTLDNHDQSRLRIAFAALTSLQEITLLKLQDGADTNLFLAMRNHQTASFTWEPACTRAITSLGIALLNSNSKIRFTAPQISPRAILNLLHVPAASLSAMGSHLTSLDINMLSPPDPANTINSLSPSLHHFFMAAKSLTAIHIGFLSRRPPVLNLDSMFQHVRRNALRTLSIQGWRLDASDIIALVRRHTQLRDLRLVEISLRTGLWRDVLLVLREELALEHLELRDIDYDSNTYSPITGADISDSGPFRNLARVPSPLTVSAGTAEVGSADVPALRGRRGLLRRDSVEKLRGLTVEDLGDDGMRVMRRRLPDWEAWVLSPTRRGGRNGRAWNM</sequence>
<accession>A0A9W4HKC8</accession>